<gene>
    <name evidence="1" type="ORF">CcNV_008</name>
</gene>
<proteinExistence type="predicted"/>
<keyword evidence="2" id="KW-1185">Reference proteome</keyword>
<protein>
    <submittedName>
        <fullName evidence="1">P47</fullName>
    </submittedName>
</protein>
<evidence type="ECO:0000313" key="1">
    <source>
        <dbReference type="EMBL" id="UBZ25492.1"/>
    </source>
</evidence>
<evidence type="ECO:0000313" key="2">
    <source>
        <dbReference type="Proteomes" id="UP000831195"/>
    </source>
</evidence>
<dbReference type="EMBL" id="MZ311577">
    <property type="protein sequence ID" value="UBZ25492.1"/>
    <property type="molecule type" value="Genomic_DNA"/>
</dbReference>
<sequence length="397" mass="46349">MAVYRELRKINQLLEDIYIEFNKLTINTFPLHLQHIIFCLMDMDGRDLIILLIKLRKVNALDTQSSVRNAVYRQFVKVVTSINNLNDGDVHAIGLDLSIDIYSDGAQDILNVKRFNMKAYQSYGQLNKYNYYIENELKIDPALVQPKINPTIIHTITEDRVWFRLKLTRNADRTELDTIPHLYYAHSESNRPVGMHRIEECIYELYFEGNCNLEELFVLYDNLACIKTIVFYSNLRQFKEKCSNRLTVFSNILKFYYCLKTKKSDFIITTTKELKLFHRCYMLSAIFMSMDNFKSSNNELGSAPLSCLSGSNPNNIMRQKLASREEYTDYERHILKKSDIDIRSSTLSEESIATNSRHTVYTINQDRDLRIFEGKCLSGGSNNHELVLLPQEPMEVD</sequence>
<reference evidence="1" key="1">
    <citation type="journal article" date="2021" name="Viruses">
        <title>Identification and Full Characterisation of Two Novel Crustacean Infecting Members of the Family Nudiviridae Provides Support for Two Subfamilies.</title>
        <authorList>
            <person name="Bateman K.S."/>
            <person name="Kerr R."/>
            <person name="Stentiford G.D."/>
            <person name="Bean T.P."/>
            <person name="Hooper C."/>
            <person name="Van Eynde B."/>
            <person name="Delbare D."/>
            <person name="Bojko J."/>
            <person name="Christiaens O."/>
            <person name="Taning C.N.T."/>
            <person name="Smagghe G."/>
            <person name="van Oers M.M."/>
            <person name="van Aerle R."/>
        </authorList>
    </citation>
    <scope>NUCLEOTIDE SEQUENCE</scope>
    <source>
        <strain evidence="1">AN1</strain>
    </source>
</reference>
<dbReference type="Proteomes" id="UP000831195">
    <property type="component" value="Segment"/>
</dbReference>
<accession>A0AAE9BZM4</accession>
<name>A0AAE9BZM4_9VIRU</name>
<organism evidence="1 2">
    <name type="scientific">Crangon crangon nudivirus</name>
    <dbReference type="NCBI Taxonomy" id="2880838"/>
    <lineage>
        <taxon>Viruses</taxon>
        <taxon>Viruses incertae sedis</taxon>
        <taxon>Naldaviricetes</taxon>
        <taxon>Lefavirales</taxon>
        <taxon>Nudiviridae</taxon>
        <taxon>Gammanudivirus</taxon>
        <taxon>Gammanudivirus cracrangonis</taxon>
    </lineage>
</organism>